<dbReference type="EC" id="4.1.2.4" evidence="3 7"/>
<evidence type="ECO:0000256" key="7">
    <source>
        <dbReference type="NCBIfam" id="TIGR00126"/>
    </source>
</evidence>
<dbReference type="GO" id="GO:0009264">
    <property type="term" value="P:deoxyribonucleotide catabolic process"/>
    <property type="evidence" value="ECO:0007669"/>
    <property type="project" value="UniProtKB-UniRule"/>
</dbReference>
<comment type="similarity">
    <text evidence="2">Belongs to the DeoC/FbaB aldolase family. DeoC type 2 subfamily.</text>
</comment>
<evidence type="ECO:0000256" key="2">
    <source>
        <dbReference type="ARBA" id="ARBA00009473"/>
    </source>
</evidence>
<accession>A0A9D2L4U2</accession>
<protein>
    <recommendedName>
        <fullName evidence="3 7">Deoxyribose-phosphate aldolase</fullName>
        <ecNumber evidence="3 7">4.1.2.4</ecNumber>
    </recommendedName>
</protein>
<evidence type="ECO:0000256" key="6">
    <source>
        <dbReference type="ARBA" id="ARBA00048791"/>
    </source>
</evidence>
<proteinExistence type="inferred from homology"/>
<dbReference type="Pfam" id="PF01791">
    <property type="entry name" value="DeoC"/>
    <property type="match status" value="1"/>
</dbReference>
<dbReference type="InterPro" id="IPR013785">
    <property type="entry name" value="Aldolase_TIM"/>
</dbReference>
<dbReference type="PANTHER" id="PTHR10889:SF3">
    <property type="entry name" value="DEOXYRIBOSE-PHOSPHATE ALDOLASE"/>
    <property type="match status" value="1"/>
</dbReference>
<dbReference type="SUPFAM" id="SSF51569">
    <property type="entry name" value="Aldolase"/>
    <property type="match status" value="1"/>
</dbReference>
<evidence type="ECO:0000256" key="3">
    <source>
        <dbReference type="ARBA" id="ARBA00012515"/>
    </source>
</evidence>
<dbReference type="GO" id="GO:0005737">
    <property type="term" value="C:cytoplasm"/>
    <property type="evidence" value="ECO:0007669"/>
    <property type="project" value="InterPro"/>
</dbReference>
<organism evidence="8 9">
    <name type="scientific">Candidatus Alistipes avicola</name>
    <dbReference type="NCBI Taxonomy" id="2838432"/>
    <lineage>
        <taxon>Bacteria</taxon>
        <taxon>Pseudomonadati</taxon>
        <taxon>Bacteroidota</taxon>
        <taxon>Bacteroidia</taxon>
        <taxon>Bacteroidales</taxon>
        <taxon>Rikenellaceae</taxon>
        <taxon>Alistipes</taxon>
    </lineage>
</organism>
<dbReference type="AlphaFoldDB" id="A0A9D2L4U2"/>
<evidence type="ECO:0000313" key="8">
    <source>
        <dbReference type="EMBL" id="HJA99255.1"/>
    </source>
</evidence>
<dbReference type="InterPro" id="IPR002915">
    <property type="entry name" value="DeoC/FbaB/LacD_aldolase"/>
</dbReference>
<dbReference type="EMBL" id="DWYR01000019">
    <property type="protein sequence ID" value="HJA99255.1"/>
    <property type="molecule type" value="Genomic_DNA"/>
</dbReference>
<dbReference type="Proteomes" id="UP000824259">
    <property type="component" value="Unassembled WGS sequence"/>
</dbReference>
<name>A0A9D2L4U2_9BACT</name>
<comment type="pathway">
    <text evidence="1">Carbohydrate degradation; 2-deoxy-D-ribose 1-phosphate degradation; D-glyceraldehyde 3-phosphate and acetaldehyde from 2-deoxy-alpha-D-ribose 1-phosphate: step 2/2.</text>
</comment>
<gene>
    <name evidence="8" type="primary">deoC</name>
    <name evidence="8" type="ORF">H9779_06645</name>
</gene>
<dbReference type="GO" id="GO:0004139">
    <property type="term" value="F:deoxyribose-phosphate aldolase activity"/>
    <property type="evidence" value="ECO:0007669"/>
    <property type="project" value="UniProtKB-UniRule"/>
</dbReference>
<reference evidence="8" key="1">
    <citation type="journal article" date="2021" name="PeerJ">
        <title>Extensive microbial diversity within the chicken gut microbiome revealed by metagenomics and culture.</title>
        <authorList>
            <person name="Gilroy R."/>
            <person name="Ravi A."/>
            <person name="Getino M."/>
            <person name="Pursley I."/>
            <person name="Horton D.L."/>
            <person name="Alikhan N.F."/>
            <person name="Baker D."/>
            <person name="Gharbi K."/>
            <person name="Hall N."/>
            <person name="Watson M."/>
            <person name="Adriaenssens E.M."/>
            <person name="Foster-Nyarko E."/>
            <person name="Jarju S."/>
            <person name="Secka A."/>
            <person name="Antonio M."/>
            <person name="Oren A."/>
            <person name="Chaudhuri R.R."/>
            <person name="La Ragione R."/>
            <person name="Hildebrand F."/>
            <person name="Pallen M.J."/>
        </authorList>
    </citation>
    <scope>NUCLEOTIDE SEQUENCE</scope>
    <source>
        <strain evidence="8">CHK169-11906</strain>
    </source>
</reference>
<dbReference type="InterPro" id="IPR011343">
    <property type="entry name" value="DeoC"/>
</dbReference>
<keyword evidence="5" id="KW-0704">Schiff base</keyword>
<comment type="catalytic activity">
    <reaction evidence="6">
        <text>2-deoxy-D-ribose 5-phosphate = D-glyceraldehyde 3-phosphate + acetaldehyde</text>
        <dbReference type="Rhea" id="RHEA:12821"/>
        <dbReference type="ChEBI" id="CHEBI:15343"/>
        <dbReference type="ChEBI" id="CHEBI:59776"/>
        <dbReference type="ChEBI" id="CHEBI:62877"/>
        <dbReference type="EC" id="4.1.2.4"/>
    </reaction>
</comment>
<comment type="caution">
    <text evidence="8">The sequence shown here is derived from an EMBL/GenBank/DDBJ whole genome shotgun (WGS) entry which is preliminary data.</text>
</comment>
<dbReference type="PANTHER" id="PTHR10889">
    <property type="entry name" value="DEOXYRIBOSE-PHOSPHATE ALDOLASE"/>
    <property type="match status" value="1"/>
</dbReference>
<reference evidence="8" key="2">
    <citation type="submission" date="2021-04" db="EMBL/GenBank/DDBJ databases">
        <authorList>
            <person name="Gilroy R."/>
        </authorList>
    </citation>
    <scope>NUCLEOTIDE SEQUENCE</scope>
    <source>
        <strain evidence="8">CHK169-11906</strain>
    </source>
</reference>
<dbReference type="SMART" id="SM01133">
    <property type="entry name" value="DeoC"/>
    <property type="match status" value="1"/>
</dbReference>
<dbReference type="GO" id="GO:0016052">
    <property type="term" value="P:carbohydrate catabolic process"/>
    <property type="evidence" value="ECO:0007669"/>
    <property type="project" value="TreeGrafter"/>
</dbReference>
<sequence>MEYANHLEEYAPAMSEAQVAQEVARIRKVAEERNHNPEVYKMCYSAVDLTTLSCNDSVESVTAFARKAVEFYDRFPHIPNVASICIYPPFVETVGVAVDGTDMRITSVAGGFPSSQTFMEVKVLEVAMAVENGADEIDIVLNVGKMLEGHYDEVANEIEVIRAEMDDDIVLKVIIESGALKAPELIRKASLLSMYAGADFVKTSTGKIDVAATPEAAVVMCQAIRDYYEKTGRKVGFKPAGGVRTAEDAALYYTIVEEILGKEWLTPALFRIGASSAANNLLTAIEGHPVKYF</sequence>
<dbReference type="Gene3D" id="3.20.20.70">
    <property type="entry name" value="Aldolase class I"/>
    <property type="match status" value="1"/>
</dbReference>
<dbReference type="CDD" id="cd00959">
    <property type="entry name" value="DeoC"/>
    <property type="match status" value="1"/>
</dbReference>
<keyword evidence="4 8" id="KW-0456">Lyase</keyword>
<evidence type="ECO:0000256" key="1">
    <source>
        <dbReference type="ARBA" id="ARBA00004816"/>
    </source>
</evidence>
<dbReference type="NCBIfam" id="TIGR00126">
    <property type="entry name" value="deoC"/>
    <property type="match status" value="1"/>
</dbReference>
<evidence type="ECO:0000313" key="9">
    <source>
        <dbReference type="Proteomes" id="UP000824259"/>
    </source>
</evidence>
<dbReference type="PIRSF" id="PIRSF001357">
    <property type="entry name" value="DeoC"/>
    <property type="match status" value="1"/>
</dbReference>
<evidence type="ECO:0000256" key="5">
    <source>
        <dbReference type="ARBA" id="ARBA00023270"/>
    </source>
</evidence>
<evidence type="ECO:0000256" key="4">
    <source>
        <dbReference type="ARBA" id="ARBA00023239"/>
    </source>
</evidence>